<feature type="region of interest" description="Disordered" evidence="1">
    <location>
        <begin position="78"/>
        <end position="100"/>
    </location>
</feature>
<organism evidence="2 3">
    <name type="scientific">Beta vulgaris subsp. vulgaris</name>
    <name type="common">Beet</name>
    <dbReference type="NCBI Taxonomy" id="3555"/>
    <lineage>
        <taxon>Eukaryota</taxon>
        <taxon>Viridiplantae</taxon>
        <taxon>Streptophyta</taxon>
        <taxon>Embryophyta</taxon>
        <taxon>Tracheophyta</taxon>
        <taxon>Spermatophyta</taxon>
        <taxon>Magnoliopsida</taxon>
        <taxon>eudicotyledons</taxon>
        <taxon>Gunneridae</taxon>
        <taxon>Pentapetalae</taxon>
        <taxon>Caryophyllales</taxon>
        <taxon>Chenopodiaceae</taxon>
        <taxon>Betoideae</taxon>
        <taxon>Beta</taxon>
    </lineage>
</organism>
<dbReference type="Proteomes" id="UP000035740">
    <property type="component" value="Chromosome 5"/>
</dbReference>
<keyword evidence="3" id="KW-1185">Reference proteome</keyword>
<gene>
    <name evidence="2" type="ORF">BVRB_5g112660</name>
</gene>
<evidence type="ECO:0000256" key="1">
    <source>
        <dbReference type="SAM" id="MobiDB-lite"/>
    </source>
</evidence>
<evidence type="ECO:0000313" key="2">
    <source>
        <dbReference type="EMBL" id="KMT10976.1"/>
    </source>
</evidence>
<protein>
    <submittedName>
        <fullName evidence="2">Uncharacterized protein</fullName>
    </submittedName>
</protein>
<evidence type="ECO:0000313" key="3">
    <source>
        <dbReference type="Proteomes" id="UP000035740"/>
    </source>
</evidence>
<dbReference type="AlphaFoldDB" id="A0A0J8F522"/>
<accession>A0A0J8F522</accession>
<feature type="compositionally biased region" description="Basic and acidic residues" evidence="1">
    <location>
        <begin position="79"/>
        <end position="100"/>
    </location>
</feature>
<sequence length="100" mass="12224">MKIKTYSQLEFVWFQRRDETEREELMKGRNKSSSISRVQVLEQNKSEIEKKNRTTCFCEEWVTIRRWREGGQKWSMEGYEDRMREKDKPVKGGREQKGEQ</sequence>
<dbReference type="Gramene" id="KMT10976">
    <property type="protein sequence ID" value="KMT10976"/>
    <property type="gene ID" value="BVRB_5g112660"/>
</dbReference>
<dbReference type="EMBL" id="KQ090101">
    <property type="protein sequence ID" value="KMT10976.1"/>
    <property type="molecule type" value="Genomic_DNA"/>
</dbReference>
<proteinExistence type="predicted"/>
<name>A0A0J8F522_BETVV</name>
<reference evidence="2 3" key="1">
    <citation type="journal article" date="2014" name="Nature">
        <title>The genome of the recently domesticated crop plant sugar beet (Beta vulgaris).</title>
        <authorList>
            <person name="Dohm J.C."/>
            <person name="Minoche A.E."/>
            <person name="Holtgrawe D."/>
            <person name="Capella-Gutierrez S."/>
            <person name="Zakrzewski F."/>
            <person name="Tafer H."/>
            <person name="Rupp O."/>
            <person name="Sorensen T.R."/>
            <person name="Stracke R."/>
            <person name="Reinhardt R."/>
            <person name="Goesmann A."/>
            <person name="Kraft T."/>
            <person name="Schulz B."/>
            <person name="Stadler P.F."/>
            <person name="Schmidt T."/>
            <person name="Gabaldon T."/>
            <person name="Lehrach H."/>
            <person name="Weisshaar B."/>
            <person name="Himmelbauer H."/>
        </authorList>
    </citation>
    <scope>NUCLEOTIDE SEQUENCE [LARGE SCALE GENOMIC DNA]</scope>
    <source>
        <tissue evidence="2">Taproot</tissue>
    </source>
</reference>